<dbReference type="Proteomes" id="UP000298030">
    <property type="component" value="Unassembled WGS sequence"/>
</dbReference>
<comment type="caution">
    <text evidence="2">The sequence shown here is derived from an EMBL/GenBank/DDBJ whole genome shotgun (WGS) entry which is preliminary data.</text>
</comment>
<sequence length="188" mass="19973">MLPTYHPSDPWMATALTALFHSIAVLLLLVSFGVEGAGALAVPLSWGTNGGLLKRTAAGEYTAAPGMSRQVAHGLSYALIIFAVLVGLAFLARRSQQWHRQRHGASPTSLPPFLRDRPSWGSIPVIMSPRTAAMVAQHPATYGSPQATHTVPHWAAKHFPPVAPLSPPPPAYTPAATVPGTGFQRVHN</sequence>
<evidence type="ECO:0000256" key="1">
    <source>
        <dbReference type="SAM" id="Phobius"/>
    </source>
</evidence>
<keyword evidence="1" id="KW-1133">Transmembrane helix</keyword>
<organism evidence="2 3">
    <name type="scientific">Coprinellus micaceus</name>
    <name type="common">Glistening ink-cap mushroom</name>
    <name type="synonym">Coprinus micaceus</name>
    <dbReference type="NCBI Taxonomy" id="71717"/>
    <lineage>
        <taxon>Eukaryota</taxon>
        <taxon>Fungi</taxon>
        <taxon>Dikarya</taxon>
        <taxon>Basidiomycota</taxon>
        <taxon>Agaricomycotina</taxon>
        <taxon>Agaricomycetes</taxon>
        <taxon>Agaricomycetidae</taxon>
        <taxon>Agaricales</taxon>
        <taxon>Agaricineae</taxon>
        <taxon>Psathyrellaceae</taxon>
        <taxon>Coprinellus</taxon>
    </lineage>
</organism>
<gene>
    <name evidence="2" type="ORF">FA13DRAFT_1784619</name>
</gene>
<dbReference type="OrthoDB" id="2926789at2759"/>
<feature type="transmembrane region" description="Helical" evidence="1">
    <location>
        <begin position="74"/>
        <end position="92"/>
    </location>
</feature>
<keyword evidence="1" id="KW-0472">Membrane</keyword>
<evidence type="ECO:0000313" key="3">
    <source>
        <dbReference type="Proteomes" id="UP000298030"/>
    </source>
</evidence>
<keyword evidence="3" id="KW-1185">Reference proteome</keyword>
<proteinExistence type="predicted"/>
<dbReference type="EMBL" id="QPFP01000001">
    <property type="protein sequence ID" value="TEB39974.1"/>
    <property type="molecule type" value="Genomic_DNA"/>
</dbReference>
<evidence type="ECO:0000313" key="2">
    <source>
        <dbReference type="EMBL" id="TEB39974.1"/>
    </source>
</evidence>
<accession>A0A4Y7U130</accession>
<keyword evidence="1" id="KW-0812">Transmembrane</keyword>
<dbReference type="AlphaFoldDB" id="A0A4Y7U130"/>
<name>A0A4Y7U130_COPMI</name>
<reference evidence="2 3" key="1">
    <citation type="journal article" date="2019" name="Nat. Ecol. Evol.">
        <title>Megaphylogeny resolves global patterns of mushroom evolution.</title>
        <authorList>
            <person name="Varga T."/>
            <person name="Krizsan K."/>
            <person name="Foldi C."/>
            <person name="Dima B."/>
            <person name="Sanchez-Garcia M."/>
            <person name="Sanchez-Ramirez S."/>
            <person name="Szollosi G.J."/>
            <person name="Szarkandi J.G."/>
            <person name="Papp V."/>
            <person name="Albert L."/>
            <person name="Andreopoulos W."/>
            <person name="Angelini C."/>
            <person name="Antonin V."/>
            <person name="Barry K.W."/>
            <person name="Bougher N.L."/>
            <person name="Buchanan P."/>
            <person name="Buyck B."/>
            <person name="Bense V."/>
            <person name="Catcheside P."/>
            <person name="Chovatia M."/>
            <person name="Cooper J."/>
            <person name="Damon W."/>
            <person name="Desjardin D."/>
            <person name="Finy P."/>
            <person name="Geml J."/>
            <person name="Haridas S."/>
            <person name="Hughes K."/>
            <person name="Justo A."/>
            <person name="Karasinski D."/>
            <person name="Kautmanova I."/>
            <person name="Kiss B."/>
            <person name="Kocsube S."/>
            <person name="Kotiranta H."/>
            <person name="LaButti K.M."/>
            <person name="Lechner B.E."/>
            <person name="Liimatainen K."/>
            <person name="Lipzen A."/>
            <person name="Lukacs Z."/>
            <person name="Mihaltcheva S."/>
            <person name="Morgado L.N."/>
            <person name="Niskanen T."/>
            <person name="Noordeloos M.E."/>
            <person name="Ohm R.A."/>
            <person name="Ortiz-Santana B."/>
            <person name="Ovrebo C."/>
            <person name="Racz N."/>
            <person name="Riley R."/>
            <person name="Savchenko A."/>
            <person name="Shiryaev A."/>
            <person name="Soop K."/>
            <person name="Spirin V."/>
            <person name="Szebenyi C."/>
            <person name="Tomsovsky M."/>
            <person name="Tulloss R.E."/>
            <person name="Uehling J."/>
            <person name="Grigoriev I.V."/>
            <person name="Vagvolgyi C."/>
            <person name="Papp T."/>
            <person name="Martin F.M."/>
            <person name="Miettinen O."/>
            <person name="Hibbett D.S."/>
            <person name="Nagy L.G."/>
        </authorList>
    </citation>
    <scope>NUCLEOTIDE SEQUENCE [LARGE SCALE GENOMIC DNA]</scope>
    <source>
        <strain evidence="2 3">FP101781</strain>
    </source>
</reference>
<protein>
    <submittedName>
        <fullName evidence="2">Uncharacterized protein</fullName>
    </submittedName>
</protein>